<reference evidence="3" key="1">
    <citation type="submission" date="2022-11" db="UniProtKB">
        <authorList>
            <consortium name="WormBaseParasite"/>
        </authorList>
    </citation>
    <scope>IDENTIFICATION</scope>
</reference>
<sequence>MSDLNVNHRDSKHTCFWNFIHVKTATKFVCSLALLGYLLSTIGLFLHNYKTWHHYIEIVRVILGTFSFANVFAGIHLKAPRCLLICLVWIASRMIFHTAQILLCLIAYFPESPLEHVQRHLMGSFLRDRNITKSEHFIRFVAMLVLYIVIFDLIYKCYKYIAEKAATSDKEILPHSTVLISQESKTSV</sequence>
<feature type="transmembrane region" description="Helical" evidence="1">
    <location>
        <begin position="28"/>
        <end position="46"/>
    </location>
</feature>
<evidence type="ECO:0000313" key="3">
    <source>
        <dbReference type="WBParaSite" id="PSU_v2.g4323.t1"/>
    </source>
</evidence>
<protein>
    <submittedName>
        <fullName evidence="3">Uncharacterized protein</fullName>
    </submittedName>
</protein>
<dbReference type="AlphaFoldDB" id="A0A914YUM5"/>
<keyword evidence="1" id="KW-1133">Transmembrane helix</keyword>
<feature type="transmembrane region" description="Helical" evidence="1">
    <location>
        <begin position="82"/>
        <end position="109"/>
    </location>
</feature>
<proteinExistence type="predicted"/>
<keyword evidence="1" id="KW-0812">Transmembrane</keyword>
<keyword evidence="2" id="KW-1185">Reference proteome</keyword>
<evidence type="ECO:0000313" key="2">
    <source>
        <dbReference type="Proteomes" id="UP000887577"/>
    </source>
</evidence>
<evidence type="ECO:0000256" key="1">
    <source>
        <dbReference type="SAM" id="Phobius"/>
    </source>
</evidence>
<feature type="transmembrane region" description="Helical" evidence="1">
    <location>
        <begin position="52"/>
        <end position="75"/>
    </location>
</feature>
<organism evidence="2 3">
    <name type="scientific">Panagrolaimus superbus</name>
    <dbReference type="NCBI Taxonomy" id="310955"/>
    <lineage>
        <taxon>Eukaryota</taxon>
        <taxon>Metazoa</taxon>
        <taxon>Ecdysozoa</taxon>
        <taxon>Nematoda</taxon>
        <taxon>Chromadorea</taxon>
        <taxon>Rhabditida</taxon>
        <taxon>Tylenchina</taxon>
        <taxon>Panagrolaimomorpha</taxon>
        <taxon>Panagrolaimoidea</taxon>
        <taxon>Panagrolaimidae</taxon>
        <taxon>Panagrolaimus</taxon>
    </lineage>
</organism>
<accession>A0A914YUM5</accession>
<feature type="transmembrane region" description="Helical" evidence="1">
    <location>
        <begin position="137"/>
        <end position="155"/>
    </location>
</feature>
<dbReference type="WBParaSite" id="PSU_v2.g4323.t1">
    <property type="protein sequence ID" value="PSU_v2.g4323.t1"/>
    <property type="gene ID" value="PSU_v2.g4323"/>
</dbReference>
<dbReference type="Proteomes" id="UP000887577">
    <property type="component" value="Unplaced"/>
</dbReference>
<name>A0A914YUM5_9BILA</name>
<keyword evidence="1" id="KW-0472">Membrane</keyword>